<dbReference type="Proteomes" id="UP001275084">
    <property type="component" value="Unassembled WGS sequence"/>
</dbReference>
<dbReference type="SUPFAM" id="SSF50998">
    <property type="entry name" value="Quinoprotein alcohol dehydrogenase-like"/>
    <property type="match status" value="1"/>
</dbReference>
<sequence>MESLLAVPGEATWYSAAERNHATDHSFQINAPIKSFTQIIKDPDSEEYRCLRDLYITDPRIDKQRIEDTKGGLLSDSHDWILRNADFSSWRDKQGSTNLLWVHGGPGVGKTMLLCGILNELAKYPPDDETKLLSFFLCESSNKDASSATAVLRGLIFMLVAQRPSLISHAKAKYKNVGAKLFEGPGAWYSLHGIFMSIVESVSADDEKQGVTYLAIDALDECKDGLENLLALITTVSSSTSRVKWLVTSRKHYKISARLLVGKTERRNGLDLDDYADDVAHTVNNYIDRCVTELARTLPDITLCEDIRKGLRAKATGTFLYVSLAVSKLGSTQPSELRKTLDEAPVDVAGLYKETIERIENLEPRLSSICRNLLSAVAVAFRPLCWQELYALADLPLEYSSGKDAIAKCAPFFAIRGGIACLVHESAKDYLCGTNNFFRDGLPREHHRVFLASLAIMKSTLRRDTYDLRDPGISINEVKIPEPDPLIAARYACKYWIEHLVAGNQGGCDTLDGGSLARFLEEKFLNWLECLSLSGGMHVALSSWGNIVDFLQDKPGRMRLREVVADAQRFIAYNWRSIMAHPLQVYASALVFAPTQSRIRKLFWADEPSWVTITSGMEEEHWSPWSQILELAPTGSETGMVVGPVAFSPDGTRLASVLEWDWNSVVGSRKEVKIWDVSTGICLWTLREAAANWVGFPSGGSALLAIAGGGKVRFWDMDHGRWDRISLEDMELCAATFSPDGVWFAAADQSRSRIDIWDWESGDLAHRFGHDPDAAVLALAYSPNCARLASAHREEVRMWNSESGFCLWSVRSSAATNLVAAFTADGGRLVVAANNVLETWDTSSGECLRALRVASDDDDASVVTISADGSRFAVAPEGMVKVWNVTTKRRFQTLRGYDRYVLSLAFSPNGNYLACAGTWGLKICRIAALGSGRHDFLATKHHHEKVRSIRVSENGAILVSVSSDAVRVWKLGDGSCISNIEKADRNNIVDIAISPNGTRLALLLDDDDVEIWDTMTSCHLETIPYRGFAASFSPDGSKVAVIAFSGEVVLWLLDKGILSIWPGEGRHISLPEGRSRAGSLAFTPKDAHLAMTLSGSQNPTIKTYDYDKHTEIYSLGLRFHPPELSGGGEAASICFSSDGNHVVVSCDGEIQIWDLVTHPRIPRRVSVNGMHVDILAFDSAKSRLLTNTGLLLLDEAADDRSDAGNPRFHRQGYGVDTESGWIMWESSKVLQLPPDYQPDSVVVIPPEPGAPSSSLIALGGCSGRVVVLRFPNGGPSKQTSGNLVQ</sequence>
<dbReference type="PROSITE" id="PS50837">
    <property type="entry name" value="NACHT"/>
    <property type="match status" value="1"/>
</dbReference>
<accession>A0AAJ0MBM9</accession>
<feature type="domain" description="NACHT" evidence="3">
    <location>
        <begin position="98"/>
        <end position="250"/>
    </location>
</feature>
<protein>
    <submittedName>
        <fullName evidence="4">Quinon protein alcohol dehydrogenase-like superfamily</fullName>
    </submittedName>
</protein>
<comment type="caution">
    <text evidence="4">The sequence shown here is derived from an EMBL/GenBank/DDBJ whole genome shotgun (WGS) entry which is preliminary data.</text>
</comment>
<dbReference type="PANTHER" id="PTHR10039:SF14">
    <property type="entry name" value="NACHT DOMAIN-CONTAINING PROTEIN"/>
    <property type="match status" value="1"/>
</dbReference>
<dbReference type="InterPro" id="IPR011047">
    <property type="entry name" value="Quinoprotein_ADH-like_sf"/>
</dbReference>
<reference evidence="4" key="1">
    <citation type="journal article" date="2023" name="Mol. Phylogenet. Evol.">
        <title>Genome-scale phylogeny and comparative genomics of the fungal order Sordariales.</title>
        <authorList>
            <person name="Hensen N."/>
            <person name="Bonometti L."/>
            <person name="Westerberg I."/>
            <person name="Brannstrom I.O."/>
            <person name="Guillou S."/>
            <person name="Cros-Aarteil S."/>
            <person name="Calhoun S."/>
            <person name="Haridas S."/>
            <person name="Kuo A."/>
            <person name="Mondo S."/>
            <person name="Pangilinan J."/>
            <person name="Riley R."/>
            <person name="LaButti K."/>
            <person name="Andreopoulos B."/>
            <person name="Lipzen A."/>
            <person name="Chen C."/>
            <person name="Yan M."/>
            <person name="Daum C."/>
            <person name="Ng V."/>
            <person name="Clum A."/>
            <person name="Steindorff A."/>
            <person name="Ohm R.A."/>
            <person name="Martin F."/>
            <person name="Silar P."/>
            <person name="Natvig D.O."/>
            <person name="Lalanne C."/>
            <person name="Gautier V."/>
            <person name="Ament-Velasquez S.L."/>
            <person name="Kruys A."/>
            <person name="Hutchinson M.I."/>
            <person name="Powell A.J."/>
            <person name="Barry K."/>
            <person name="Miller A.N."/>
            <person name="Grigoriev I.V."/>
            <person name="Debuchy R."/>
            <person name="Gladieux P."/>
            <person name="Hiltunen Thoren M."/>
            <person name="Johannesson H."/>
        </authorList>
    </citation>
    <scope>NUCLEOTIDE SEQUENCE</scope>
    <source>
        <strain evidence="4">CBS 955.72</strain>
    </source>
</reference>
<feature type="repeat" description="WD" evidence="2">
    <location>
        <begin position="981"/>
        <end position="1022"/>
    </location>
</feature>
<dbReference type="InterPro" id="IPR007111">
    <property type="entry name" value="NACHT_NTPase"/>
</dbReference>
<dbReference type="InterPro" id="IPR036322">
    <property type="entry name" value="WD40_repeat_dom_sf"/>
</dbReference>
<name>A0AAJ0MBM9_9PEZI</name>
<organism evidence="4 5">
    <name type="scientific">Lasiosphaeria hispida</name>
    <dbReference type="NCBI Taxonomy" id="260671"/>
    <lineage>
        <taxon>Eukaryota</taxon>
        <taxon>Fungi</taxon>
        <taxon>Dikarya</taxon>
        <taxon>Ascomycota</taxon>
        <taxon>Pezizomycotina</taxon>
        <taxon>Sordariomycetes</taxon>
        <taxon>Sordariomycetidae</taxon>
        <taxon>Sordariales</taxon>
        <taxon>Lasiosphaeriaceae</taxon>
        <taxon>Lasiosphaeria</taxon>
    </lineage>
</organism>
<keyword evidence="5" id="KW-1185">Reference proteome</keyword>
<dbReference type="InterPro" id="IPR015943">
    <property type="entry name" value="WD40/YVTN_repeat-like_dom_sf"/>
</dbReference>
<evidence type="ECO:0000313" key="5">
    <source>
        <dbReference type="Proteomes" id="UP001275084"/>
    </source>
</evidence>
<keyword evidence="2" id="KW-0853">WD repeat</keyword>
<dbReference type="SUPFAM" id="SSF50978">
    <property type="entry name" value="WD40 repeat-like"/>
    <property type="match status" value="1"/>
</dbReference>
<dbReference type="InterPro" id="IPR056884">
    <property type="entry name" value="NPHP3-like_N"/>
</dbReference>
<dbReference type="PANTHER" id="PTHR10039">
    <property type="entry name" value="AMELOGENIN"/>
    <property type="match status" value="1"/>
</dbReference>
<dbReference type="InterPro" id="IPR001680">
    <property type="entry name" value="WD40_rpt"/>
</dbReference>
<dbReference type="Gene3D" id="2.130.10.10">
    <property type="entry name" value="YVTN repeat-like/Quinoprotein amine dehydrogenase"/>
    <property type="match status" value="3"/>
</dbReference>
<dbReference type="Gene3D" id="3.40.50.300">
    <property type="entry name" value="P-loop containing nucleotide triphosphate hydrolases"/>
    <property type="match status" value="1"/>
</dbReference>
<dbReference type="InterPro" id="IPR027417">
    <property type="entry name" value="P-loop_NTPase"/>
</dbReference>
<dbReference type="EMBL" id="JAUIQD010000005">
    <property type="protein sequence ID" value="KAK3348623.1"/>
    <property type="molecule type" value="Genomic_DNA"/>
</dbReference>
<reference evidence="4" key="2">
    <citation type="submission" date="2023-06" db="EMBL/GenBank/DDBJ databases">
        <authorList>
            <consortium name="Lawrence Berkeley National Laboratory"/>
            <person name="Haridas S."/>
            <person name="Hensen N."/>
            <person name="Bonometti L."/>
            <person name="Westerberg I."/>
            <person name="Brannstrom I.O."/>
            <person name="Guillou S."/>
            <person name="Cros-Aarteil S."/>
            <person name="Calhoun S."/>
            <person name="Kuo A."/>
            <person name="Mondo S."/>
            <person name="Pangilinan J."/>
            <person name="Riley R."/>
            <person name="Labutti K."/>
            <person name="Andreopoulos B."/>
            <person name="Lipzen A."/>
            <person name="Chen C."/>
            <person name="Yanf M."/>
            <person name="Daum C."/>
            <person name="Ng V."/>
            <person name="Clum A."/>
            <person name="Steindorff A."/>
            <person name="Ohm R."/>
            <person name="Martin F."/>
            <person name="Silar P."/>
            <person name="Natvig D."/>
            <person name="Lalanne C."/>
            <person name="Gautier V."/>
            <person name="Ament-Velasquez S.L."/>
            <person name="Kruys A."/>
            <person name="Hutchinson M.I."/>
            <person name="Powell A.J."/>
            <person name="Barry K."/>
            <person name="Miller A.N."/>
            <person name="Grigoriev I.V."/>
            <person name="Debuchy R."/>
            <person name="Gladieux P."/>
            <person name="Thoren M.H."/>
            <person name="Johannesson H."/>
        </authorList>
    </citation>
    <scope>NUCLEOTIDE SEQUENCE</scope>
    <source>
        <strain evidence="4">CBS 955.72</strain>
    </source>
</reference>
<evidence type="ECO:0000256" key="1">
    <source>
        <dbReference type="ARBA" id="ARBA00022737"/>
    </source>
</evidence>
<evidence type="ECO:0000259" key="3">
    <source>
        <dbReference type="PROSITE" id="PS50837"/>
    </source>
</evidence>
<dbReference type="Pfam" id="PF00400">
    <property type="entry name" value="WD40"/>
    <property type="match status" value="3"/>
</dbReference>
<gene>
    <name evidence="4" type="ORF">B0T25DRAFT_226751</name>
</gene>
<proteinExistence type="predicted"/>
<evidence type="ECO:0000313" key="4">
    <source>
        <dbReference type="EMBL" id="KAK3348623.1"/>
    </source>
</evidence>
<keyword evidence="1" id="KW-0677">Repeat</keyword>
<dbReference type="Pfam" id="PF24883">
    <property type="entry name" value="NPHP3_N"/>
    <property type="match status" value="1"/>
</dbReference>
<evidence type="ECO:0000256" key="2">
    <source>
        <dbReference type="PROSITE-ProRule" id="PRU00221"/>
    </source>
</evidence>
<dbReference type="PROSITE" id="PS50082">
    <property type="entry name" value="WD_REPEATS_2"/>
    <property type="match status" value="1"/>
</dbReference>
<dbReference type="SMART" id="SM00320">
    <property type="entry name" value="WD40"/>
    <property type="match status" value="11"/>
</dbReference>